<sequence>MLFFTFLSIVSLLITSVASTGYFLNPTGTDGSIILTEGDNIDISWTNSSDYNILSLGYFSTSNQTITWLISNSQSHPTSYSWTVDATQQGFNLADSHLFAFYICKNYNFGDPFMSSYVIINAGASSSSSSLSSVVSSSATSTTRTATSSTGTSVISPTQTTISSSSTSSTSLLTTTTPSNSATSTSTPTSSSSTLSQTSSKDDLSTGAKAGIALGAILGAVLIGILALLYVRRRRSPNQSPLHNTSNGPTEPDYDRSAYEKANSADMQQAAREHALTHQGNKYAPYTGVHEVPGSQGLSKNGGPVEIGSGQGDGRVELPAER</sequence>
<dbReference type="Proteomes" id="UP001172386">
    <property type="component" value="Unassembled WGS sequence"/>
</dbReference>
<name>A0ACC3AHD8_9EURO</name>
<protein>
    <submittedName>
        <fullName evidence="1">Uncharacterized protein</fullName>
    </submittedName>
</protein>
<evidence type="ECO:0000313" key="2">
    <source>
        <dbReference type="Proteomes" id="UP001172386"/>
    </source>
</evidence>
<evidence type="ECO:0000313" key="1">
    <source>
        <dbReference type="EMBL" id="KAJ9662624.1"/>
    </source>
</evidence>
<gene>
    <name evidence="1" type="ORF">H2198_001296</name>
</gene>
<reference evidence="1" key="1">
    <citation type="submission" date="2022-10" db="EMBL/GenBank/DDBJ databases">
        <title>Culturing micro-colonial fungi from biological soil crusts in the Mojave desert and describing Neophaeococcomyces mojavensis, and introducing the new genera and species Taxawa tesnikishii.</title>
        <authorList>
            <person name="Kurbessoian T."/>
            <person name="Stajich J.E."/>
        </authorList>
    </citation>
    <scope>NUCLEOTIDE SEQUENCE</scope>
    <source>
        <strain evidence="1">JES_112</strain>
    </source>
</reference>
<proteinExistence type="predicted"/>
<organism evidence="1 2">
    <name type="scientific">Neophaeococcomyces mojaviensis</name>
    <dbReference type="NCBI Taxonomy" id="3383035"/>
    <lineage>
        <taxon>Eukaryota</taxon>
        <taxon>Fungi</taxon>
        <taxon>Dikarya</taxon>
        <taxon>Ascomycota</taxon>
        <taxon>Pezizomycotina</taxon>
        <taxon>Eurotiomycetes</taxon>
        <taxon>Chaetothyriomycetidae</taxon>
        <taxon>Chaetothyriales</taxon>
        <taxon>Chaetothyriales incertae sedis</taxon>
        <taxon>Neophaeococcomyces</taxon>
    </lineage>
</organism>
<keyword evidence="2" id="KW-1185">Reference proteome</keyword>
<accession>A0ACC3AHD8</accession>
<dbReference type="EMBL" id="JAPDRQ010000014">
    <property type="protein sequence ID" value="KAJ9662624.1"/>
    <property type="molecule type" value="Genomic_DNA"/>
</dbReference>
<comment type="caution">
    <text evidence="1">The sequence shown here is derived from an EMBL/GenBank/DDBJ whole genome shotgun (WGS) entry which is preliminary data.</text>
</comment>